<sequence>MKVILCTHNSGGVGKTTLAVHLAGVLSKRGDVLLIDCDDQADSWKFYVGEEPNEESDSNSVSVDTRPGISVITNPNRKRLKKFVKIEKYDYVVLDMNTPLANIVQVILSSDPHIIFIPISSSQRYKGLNNLEPTLNIIFEMEAKATFTPEVFVVPLGISADEVQEQVNSIEDKPSQCRVASEMINVQDPMQKAVYLTKKYIWEYSEYQELENYFEDLLINI</sequence>
<dbReference type="Proteomes" id="UP000184550">
    <property type="component" value="Unassembled WGS sequence"/>
</dbReference>
<keyword evidence="3" id="KW-1185">Reference proteome</keyword>
<dbReference type="SUPFAM" id="SSF52540">
    <property type="entry name" value="P-loop containing nucleoside triphosphate hydrolases"/>
    <property type="match status" value="1"/>
</dbReference>
<dbReference type="OrthoDB" id="9804460at2"/>
<dbReference type="InterPro" id="IPR050678">
    <property type="entry name" value="DNA_Partitioning_ATPase"/>
</dbReference>
<dbReference type="Gene3D" id="3.40.50.300">
    <property type="entry name" value="P-loop containing nucleotide triphosphate hydrolases"/>
    <property type="match status" value="1"/>
</dbReference>
<gene>
    <name evidence="2" type="ORF">PL8927_720027</name>
</gene>
<dbReference type="PANTHER" id="PTHR13696">
    <property type="entry name" value="P-LOOP CONTAINING NUCLEOSIDE TRIPHOSPHATE HYDROLASE"/>
    <property type="match status" value="1"/>
</dbReference>
<organism evidence="2 3">
    <name type="scientific">Planktothrix serta PCC 8927</name>
    <dbReference type="NCBI Taxonomy" id="671068"/>
    <lineage>
        <taxon>Bacteria</taxon>
        <taxon>Bacillati</taxon>
        <taxon>Cyanobacteriota</taxon>
        <taxon>Cyanophyceae</taxon>
        <taxon>Oscillatoriophycideae</taxon>
        <taxon>Oscillatoriales</taxon>
        <taxon>Microcoleaceae</taxon>
        <taxon>Planktothrix</taxon>
    </lineage>
</organism>
<protein>
    <recommendedName>
        <fullName evidence="1">CobQ/CobB/MinD/ParA nucleotide binding domain-containing protein</fullName>
    </recommendedName>
</protein>
<dbReference type="InterPro" id="IPR002586">
    <property type="entry name" value="CobQ/CobB/MinD/ParA_Nub-bd_dom"/>
</dbReference>
<dbReference type="RefSeq" id="WP_083623802.1">
    <property type="nucleotide sequence ID" value="NZ_LR734877.1"/>
</dbReference>
<dbReference type="CDD" id="cd02042">
    <property type="entry name" value="ParAB_family"/>
    <property type="match status" value="1"/>
</dbReference>
<dbReference type="EMBL" id="CZCU02000149">
    <property type="protein sequence ID" value="VXD21467.1"/>
    <property type="molecule type" value="Genomic_DNA"/>
</dbReference>
<name>A0A7Z9BS49_9CYAN</name>
<accession>A0A7Z9BS49</accession>
<dbReference type="InterPro" id="IPR027417">
    <property type="entry name" value="P-loop_NTPase"/>
</dbReference>
<comment type="caution">
    <text evidence="2">The sequence shown here is derived from an EMBL/GenBank/DDBJ whole genome shotgun (WGS) entry which is preliminary data.</text>
</comment>
<feature type="domain" description="CobQ/CobB/MinD/ParA nucleotide binding" evidence="1">
    <location>
        <begin position="6"/>
        <end position="113"/>
    </location>
</feature>
<dbReference type="PANTHER" id="PTHR13696:SF96">
    <property type="entry name" value="COBQ_COBB_MIND_PARA NUCLEOTIDE BINDING DOMAIN-CONTAINING PROTEIN"/>
    <property type="match status" value="1"/>
</dbReference>
<evidence type="ECO:0000313" key="3">
    <source>
        <dbReference type="Proteomes" id="UP000184550"/>
    </source>
</evidence>
<proteinExistence type="predicted"/>
<dbReference type="AlphaFoldDB" id="A0A7Z9BS49"/>
<dbReference type="Pfam" id="PF01656">
    <property type="entry name" value="CbiA"/>
    <property type="match status" value="1"/>
</dbReference>
<reference evidence="2" key="1">
    <citation type="submission" date="2019-10" db="EMBL/GenBank/DDBJ databases">
        <authorList>
            <consortium name="Genoscope - CEA"/>
            <person name="William W."/>
        </authorList>
    </citation>
    <scope>NUCLEOTIDE SEQUENCE [LARGE SCALE GENOMIC DNA]</scope>
    <source>
        <strain evidence="2">BBR_PRJEB10992</strain>
    </source>
</reference>
<evidence type="ECO:0000313" key="2">
    <source>
        <dbReference type="EMBL" id="VXD21467.1"/>
    </source>
</evidence>
<evidence type="ECO:0000259" key="1">
    <source>
        <dbReference type="Pfam" id="PF01656"/>
    </source>
</evidence>